<proteinExistence type="inferred from homology"/>
<keyword evidence="4" id="KW-0009">Actin-binding</keyword>
<dbReference type="AlphaFoldDB" id="A0A8C0SQD0"/>
<dbReference type="Ensembl" id="ENSCAFT00000027298.4">
    <property type="protein sequence ID" value="ENSCAFP00000064476.2"/>
    <property type="gene ID" value="ENSCAFG00000017231.4"/>
</dbReference>
<evidence type="ECO:0000313" key="6">
    <source>
        <dbReference type="Ensembl" id="ENSCAFP00000064476.2"/>
    </source>
</evidence>
<dbReference type="Proteomes" id="UP000694542">
    <property type="component" value="Chromosome X"/>
</dbReference>
<dbReference type="GO" id="GO:0003779">
    <property type="term" value="F:actin binding"/>
    <property type="evidence" value="ECO:0007669"/>
    <property type="project" value="UniProtKB-KW"/>
</dbReference>
<evidence type="ECO:0000313" key="7">
    <source>
        <dbReference type="Ensembl" id="ENSCAFP00040024451.1"/>
    </source>
</evidence>
<keyword evidence="3" id="KW-0514">Muscle protein</keyword>
<reference evidence="6 8" key="1">
    <citation type="journal article" date="2005" name="Nature">
        <title>Genome sequence, comparative analysis and haplotype structure of the domestic dog.</title>
        <authorList>
            <consortium name="Broad Sequencing Platform"/>
            <person name="Lindblad-Toh K."/>
            <person name="Wade C.M."/>
            <person name="Mikkelsen T.S."/>
            <person name="Karlsson E.K."/>
            <person name="Jaffe D.B."/>
            <person name="Kamal M."/>
            <person name="Clamp M."/>
            <person name="Chang J.L."/>
            <person name="Kulbokas E.J. III"/>
            <person name="Zody M.C."/>
            <person name="Mauceli E."/>
            <person name="Xie X."/>
            <person name="Breen M."/>
            <person name="Wayne R.K."/>
            <person name="Ostrander E.A."/>
            <person name="Ponting C.P."/>
            <person name="Galibert F."/>
            <person name="Smith D.R."/>
            <person name="DeJong P.J."/>
            <person name="Kirkness E."/>
            <person name="Alvarez P."/>
            <person name="Biagi T."/>
            <person name="Brockman W."/>
            <person name="Butler J."/>
            <person name="Chin C.W."/>
            <person name="Cook A."/>
            <person name="Cuff J."/>
            <person name="Daly M.J."/>
            <person name="DeCaprio D."/>
            <person name="Gnerre S."/>
            <person name="Grabherr M."/>
            <person name="Kellis M."/>
            <person name="Kleber M."/>
            <person name="Bardeleben C."/>
            <person name="Goodstadt L."/>
            <person name="Heger A."/>
            <person name="Hitte C."/>
            <person name="Kim L."/>
            <person name="Koepfli K.P."/>
            <person name="Parker H.G."/>
            <person name="Pollinger J.P."/>
            <person name="Searle S.M."/>
            <person name="Sutter N.B."/>
            <person name="Thomas R."/>
            <person name="Webber C."/>
            <person name="Baldwin J."/>
            <person name="Abebe A."/>
            <person name="Abouelleil A."/>
            <person name="Aftuck L."/>
            <person name="Ait-Zahra M."/>
            <person name="Aldredge T."/>
            <person name="Allen N."/>
            <person name="An P."/>
            <person name="Anderson S."/>
            <person name="Antoine C."/>
            <person name="Arachchi H."/>
            <person name="Aslam A."/>
            <person name="Ayotte L."/>
            <person name="Bachantsang P."/>
            <person name="Barry A."/>
            <person name="Bayul T."/>
            <person name="Benamara M."/>
            <person name="Berlin A."/>
            <person name="Bessette D."/>
            <person name="Blitshteyn B."/>
            <person name="Bloom T."/>
            <person name="Blye J."/>
            <person name="Boguslavskiy L."/>
            <person name="Bonnet C."/>
            <person name="Boukhgalter B."/>
            <person name="Brown A."/>
            <person name="Cahill P."/>
            <person name="Calixte N."/>
            <person name="Camarata J."/>
            <person name="Cheshatsang Y."/>
            <person name="Chu J."/>
            <person name="Citroen M."/>
            <person name="Collymore A."/>
            <person name="Cooke P."/>
            <person name="Dawoe T."/>
            <person name="Daza R."/>
            <person name="Decktor K."/>
            <person name="DeGray S."/>
            <person name="Dhargay N."/>
            <person name="Dooley K."/>
            <person name="Dooley K."/>
            <person name="Dorje P."/>
            <person name="Dorjee K."/>
            <person name="Dorris L."/>
            <person name="Duffey N."/>
            <person name="Dupes A."/>
            <person name="Egbiremolen O."/>
            <person name="Elong R."/>
            <person name="Falk J."/>
            <person name="Farina A."/>
            <person name="Faro S."/>
            <person name="Ferguson D."/>
            <person name="Ferreira P."/>
            <person name="Fisher S."/>
            <person name="FitzGerald M."/>
            <person name="Foley K."/>
            <person name="Foley C."/>
            <person name="Franke A."/>
            <person name="Friedrich D."/>
            <person name="Gage D."/>
            <person name="Garber M."/>
            <person name="Gearin G."/>
            <person name="Giannoukos G."/>
            <person name="Goode T."/>
            <person name="Goyette A."/>
            <person name="Graham J."/>
            <person name="Grandbois E."/>
            <person name="Gyaltsen K."/>
            <person name="Hafez N."/>
            <person name="Hagopian D."/>
            <person name="Hagos B."/>
            <person name="Hall J."/>
            <person name="Healy C."/>
            <person name="Hegarty R."/>
            <person name="Honan T."/>
            <person name="Horn A."/>
            <person name="Houde N."/>
            <person name="Hughes L."/>
            <person name="Hunnicutt L."/>
            <person name="Husby M."/>
            <person name="Jester B."/>
            <person name="Jones C."/>
            <person name="Kamat A."/>
            <person name="Kanga B."/>
            <person name="Kells C."/>
            <person name="Khazanovich D."/>
            <person name="Kieu A.C."/>
            <person name="Kisner P."/>
            <person name="Kumar M."/>
            <person name="Lance K."/>
            <person name="Landers T."/>
            <person name="Lara M."/>
            <person name="Lee W."/>
            <person name="Leger J.P."/>
            <person name="Lennon N."/>
            <person name="Leuper L."/>
            <person name="LeVine S."/>
            <person name="Liu J."/>
            <person name="Liu X."/>
            <person name="Lokyitsang Y."/>
            <person name="Lokyitsang T."/>
            <person name="Lui A."/>
            <person name="Macdonald J."/>
            <person name="Major J."/>
            <person name="Marabella R."/>
            <person name="Maru K."/>
            <person name="Matthews C."/>
            <person name="McDonough S."/>
            <person name="Mehta T."/>
            <person name="Meldrim J."/>
            <person name="Melnikov A."/>
            <person name="Meneus L."/>
            <person name="Mihalev A."/>
            <person name="Mihova T."/>
            <person name="Miller K."/>
            <person name="Mittelman R."/>
            <person name="Mlenga V."/>
            <person name="Mulrain L."/>
            <person name="Munson G."/>
            <person name="Navidi A."/>
            <person name="Naylor J."/>
            <person name="Nguyen T."/>
            <person name="Nguyen N."/>
            <person name="Nguyen C."/>
            <person name="Nguyen T."/>
            <person name="Nicol R."/>
            <person name="Norbu N."/>
            <person name="Norbu C."/>
            <person name="Novod N."/>
            <person name="Nyima T."/>
            <person name="Olandt P."/>
            <person name="O'Neill B."/>
            <person name="O'Neill K."/>
            <person name="Osman S."/>
            <person name="Oyono L."/>
            <person name="Patti C."/>
            <person name="Perrin D."/>
            <person name="Phunkhang P."/>
            <person name="Pierre F."/>
            <person name="Priest M."/>
            <person name="Rachupka A."/>
            <person name="Raghuraman S."/>
            <person name="Rameau R."/>
            <person name="Ray V."/>
            <person name="Raymond C."/>
            <person name="Rege F."/>
            <person name="Rise C."/>
            <person name="Rogers J."/>
            <person name="Rogov P."/>
            <person name="Sahalie J."/>
            <person name="Settipalli S."/>
            <person name="Sharpe T."/>
            <person name="Shea T."/>
            <person name="Sheehan M."/>
            <person name="Sherpa N."/>
            <person name="Shi J."/>
            <person name="Shih D."/>
            <person name="Sloan J."/>
            <person name="Smith C."/>
            <person name="Sparrow T."/>
            <person name="Stalker J."/>
            <person name="Stange-Thomann N."/>
            <person name="Stavropoulos S."/>
            <person name="Stone C."/>
            <person name="Stone S."/>
            <person name="Sykes S."/>
            <person name="Tchuinga P."/>
            <person name="Tenzing P."/>
            <person name="Tesfaye S."/>
            <person name="Thoulutsang D."/>
            <person name="Thoulutsang Y."/>
            <person name="Topham K."/>
            <person name="Topping I."/>
            <person name="Tsamla T."/>
            <person name="Vassiliev H."/>
            <person name="Venkataraman V."/>
            <person name="Vo A."/>
            <person name="Wangchuk T."/>
            <person name="Wangdi T."/>
            <person name="Weiand M."/>
            <person name="Wilkinson J."/>
            <person name="Wilson A."/>
            <person name="Yadav S."/>
            <person name="Yang S."/>
            <person name="Yang X."/>
            <person name="Young G."/>
            <person name="Yu Q."/>
            <person name="Zainoun J."/>
            <person name="Zembek L."/>
            <person name="Zimmer A."/>
            <person name="Lander E.S."/>
        </authorList>
    </citation>
    <scope>NUCLEOTIDE SEQUENCE [LARGE SCALE GENOMIC DNA]</scope>
    <source>
        <strain evidence="6">Boxer</strain>
    </source>
</reference>
<name>A0A8C0SQD0_CANLF</name>
<comment type="similarity">
    <text evidence="1">Belongs to the tropomyosin family.</text>
</comment>
<reference evidence="7" key="3">
    <citation type="submission" date="2025-05" db="UniProtKB">
        <authorList>
            <consortium name="Ensembl"/>
        </authorList>
    </citation>
    <scope>IDENTIFICATION</scope>
</reference>
<dbReference type="Proteomes" id="UP000002254">
    <property type="component" value="Chromosome X"/>
</dbReference>
<dbReference type="Ensembl" id="ENSCAFT00040028144.1">
    <property type="protein sequence ID" value="ENSCAFP00040024451.1"/>
    <property type="gene ID" value="ENSCAFG00040015282.1"/>
</dbReference>
<sequence>MKVIESRAQKDEEKMEIQEIQLKEAKHIAEDANRKYEEVAHKLVIIESDLERVDVATLHREFCNTAYSASLAILTKAERFPLKVPTMYSTGRLMLKMQSDVVWCYFKQKVPLWSFAQYCSI</sequence>
<evidence type="ECO:0000256" key="2">
    <source>
        <dbReference type="ARBA" id="ARBA00023054"/>
    </source>
</evidence>
<evidence type="ECO:0000256" key="3">
    <source>
        <dbReference type="ARBA" id="ARBA00023179"/>
    </source>
</evidence>
<dbReference type="Gene3D" id="1.20.5.170">
    <property type="match status" value="1"/>
</dbReference>
<reference evidence="7" key="2">
    <citation type="submission" date="2018-10" db="EMBL/GenBank/DDBJ databases">
        <title>De novo assembly of a Great Dane genome.</title>
        <authorList>
            <person name="Kidd J.M."/>
            <person name="Pendleton A.L."/>
            <person name="Shen F."/>
            <person name="Emery S."/>
        </authorList>
    </citation>
    <scope>NUCLEOTIDE SEQUENCE [LARGE SCALE GENOMIC DNA]</scope>
    <source>
        <strain evidence="7">Great Dane</strain>
    </source>
</reference>
<feature type="coiled-coil region" evidence="5">
    <location>
        <begin position="1"/>
        <end position="42"/>
    </location>
</feature>
<accession>A0A8C0SQD0</accession>
<dbReference type="PANTHER" id="PTHR19269">
    <property type="entry name" value="TROPOMYOSIN"/>
    <property type="match status" value="1"/>
</dbReference>
<dbReference type="SUPFAM" id="SSF57997">
    <property type="entry name" value="Tropomyosin"/>
    <property type="match status" value="1"/>
</dbReference>
<dbReference type="OrthoDB" id="9664014at2759"/>
<keyword evidence="2 5" id="KW-0175">Coiled coil</keyword>
<organism evidence="7 9">
    <name type="scientific">Canis lupus familiaris</name>
    <name type="common">Dog</name>
    <name type="synonym">Canis familiaris</name>
    <dbReference type="NCBI Taxonomy" id="9615"/>
    <lineage>
        <taxon>Eukaryota</taxon>
        <taxon>Metazoa</taxon>
        <taxon>Chordata</taxon>
        <taxon>Craniata</taxon>
        <taxon>Vertebrata</taxon>
        <taxon>Euteleostomi</taxon>
        <taxon>Mammalia</taxon>
        <taxon>Eutheria</taxon>
        <taxon>Laurasiatheria</taxon>
        <taxon>Carnivora</taxon>
        <taxon>Caniformia</taxon>
        <taxon>Canidae</taxon>
        <taxon>Canis</taxon>
    </lineage>
</organism>
<evidence type="ECO:0000313" key="9">
    <source>
        <dbReference type="Proteomes" id="UP000694542"/>
    </source>
</evidence>
<evidence type="ECO:0000313" key="8">
    <source>
        <dbReference type="Proteomes" id="UP000002254"/>
    </source>
</evidence>
<dbReference type="Pfam" id="PF00261">
    <property type="entry name" value="Tropomyosin"/>
    <property type="match status" value="1"/>
</dbReference>
<evidence type="ECO:0000256" key="1">
    <source>
        <dbReference type="ARBA" id="ARBA00009036"/>
    </source>
</evidence>
<dbReference type="InterPro" id="IPR000533">
    <property type="entry name" value="Tropomyosin"/>
</dbReference>
<evidence type="ECO:0000256" key="4">
    <source>
        <dbReference type="ARBA" id="ARBA00023203"/>
    </source>
</evidence>
<evidence type="ECO:0000256" key="5">
    <source>
        <dbReference type="SAM" id="Coils"/>
    </source>
</evidence>
<protein>
    <submittedName>
        <fullName evidence="7">Uncharacterized protein</fullName>
    </submittedName>
</protein>